<keyword evidence="3" id="KW-1003">Cell membrane</keyword>
<feature type="transmembrane region" description="Helical" evidence="7">
    <location>
        <begin position="154"/>
        <end position="176"/>
    </location>
</feature>
<evidence type="ECO:0000256" key="2">
    <source>
        <dbReference type="ARBA" id="ARBA00022448"/>
    </source>
</evidence>
<dbReference type="Pfam" id="PF00528">
    <property type="entry name" value="BPD_transp_1"/>
    <property type="match status" value="1"/>
</dbReference>
<dbReference type="InterPro" id="IPR000515">
    <property type="entry name" value="MetI-like"/>
</dbReference>
<dbReference type="InterPro" id="IPR051393">
    <property type="entry name" value="ABC_transporter_permease"/>
</dbReference>
<dbReference type="KEGG" id="dph:EHF33_18275"/>
<evidence type="ECO:0000313" key="9">
    <source>
        <dbReference type="EMBL" id="AZI44864.1"/>
    </source>
</evidence>
<evidence type="ECO:0000256" key="1">
    <source>
        <dbReference type="ARBA" id="ARBA00004651"/>
    </source>
</evidence>
<evidence type="ECO:0000256" key="7">
    <source>
        <dbReference type="RuleBase" id="RU363032"/>
    </source>
</evidence>
<dbReference type="PANTHER" id="PTHR30193:SF37">
    <property type="entry name" value="INNER MEMBRANE ABC TRANSPORTER PERMEASE PROTEIN YCJO"/>
    <property type="match status" value="1"/>
</dbReference>
<dbReference type="OrthoDB" id="9787541at2"/>
<comment type="subcellular location">
    <subcellularLocation>
        <location evidence="1 7">Cell membrane</location>
        <topology evidence="1 7">Multi-pass membrane protein</topology>
    </subcellularLocation>
</comment>
<accession>A0A3G8YQK1</accession>
<dbReference type="PROSITE" id="PS50928">
    <property type="entry name" value="ABC_TM1"/>
    <property type="match status" value="1"/>
</dbReference>
<dbReference type="AlphaFoldDB" id="A0A3G8YQK1"/>
<feature type="transmembrane region" description="Helical" evidence="7">
    <location>
        <begin position="58"/>
        <end position="82"/>
    </location>
</feature>
<feature type="transmembrane region" description="Helical" evidence="7">
    <location>
        <begin position="267"/>
        <end position="287"/>
    </location>
</feature>
<keyword evidence="9" id="KW-0614">Plasmid</keyword>
<keyword evidence="2 7" id="KW-0813">Transport</keyword>
<dbReference type="Gene3D" id="1.10.3720.10">
    <property type="entry name" value="MetI-like"/>
    <property type="match status" value="1"/>
</dbReference>
<proteinExistence type="inferred from homology"/>
<reference evidence="9 10" key="1">
    <citation type="submission" date="2018-11" db="EMBL/GenBank/DDBJ databases">
        <title>Deinococcus shelandsis sp. nov., isolated from South Shetland Islands soil of Antarctica.</title>
        <authorList>
            <person name="Tian J."/>
        </authorList>
    </citation>
    <scope>NUCLEOTIDE SEQUENCE [LARGE SCALE GENOMIC DNA]</scope>
    <source>
        <strain evidence="9 10">S14-83T</strain>
        <plasmid evidence="9 10">unnamed2</plasmid>
    </source>
</reference>
<organism evidence="9 10">
    <name type="scientific">Deinococcus psychrotolerans</name>
    <dbReference type="NCBI Taxonomy" id="2489213"/>
    <lineage>
        <taxon>Bacteria</taxon>
        <taxon>Thermotogati</taxon>
        <taxon>Deinococcota</taxon>
        <taxon>Deinococci</taxon>
        <taxon>Deinococcales</taxon>
        <taxon>Deinococcaceae</taxon>
        <taxon>Deinococcus</taxon>
    </lineage>
</organism>
<evidence type="ECO:0000313" key="10">
    <source>
        <dbReference type="Proteomes" id="UP000276417"/>
    </source>
</evidence>
<dbReference type="GO" id="GO:0055085">
    <property type="term" value="P:transmembrane transport"/>
    <property type="evidence" value="ECO:0007669"/>
    <property type="project" value="InterPro"/>
</dbReference>
<dbReference type="InterPro" id="IPR035906">
    <property type="entry name" value="MetI-like_sf"/>
</dbReference>
<dbReference type="Proteomes" id="UP000276417">
    <property type="component" value="Plasmid unnamed2"/>
</dbReference>
<dbReference type="CDD" id="cd06261">
    <property type="entry name" value="TM_PBP2"/>
    <property type="match status" value="1"/>
</dbReference>
<evidence type="ECO:0000256" key="5">
    <source>
        <dbReference type="ARBA" id="ARBA00022989"/>
    </source>
</evidence>
<comment type="similarity">
    <text evidence="7">Belongs to the binding-protein-dependent transport system permease family.</text>
</comment>
<sequence>MCPRSAFAAPVFAPATPTRFTVLKEASAVTAPPANLTPTPPIPKVGGWDNFQRKYAPYIFISPFFLLFFVFGLFPIIFNAYLSVHEWQPGSGLGDMKFVGLRNFTDNLTDPTFWLSLKNTAILAVESGLPQHLIAIPLAFAINMGLKRAQSFITAIYFLPYITSVVAISVIFFTLFSWQYGVLNAALGSLHNIPVLGALFPADKINWLGERAFVQPSIAMVIVWRYVGWNMLLYLSGLQAIPGDLYEAAAVDGATRTEQFRFITLPLLRPTIFLAVTLSLIGGFQLFEEPYILTNGGGGVGQAGLTTIMYMFRTYNAYSDAGLAAAMAWLLFIVIGLLTLVNNRIFGRSGMSDSKAAK</sequence>
<evidence type="ECO:0000259" key="8">
    <source>
        <dbReference type="PROSITE" id="PS50928"/>
    </source>
</evidence>
<evidence type="ECO:0000256" key="3">
    <source>
        <dbReference type="ARBA" id="ARBA00022475"/>
    </source>
</evidence>
<feature type="transmembrane region" description="Helical" evidence="7">
    <location>
        <begin position="182"/>
        <end position="202"/>
    </location>
</feature>
<evidence type="ECO:0000256" key="6">
    <source>
        <dbReference type="ARBA" id="ARBA00023136"/>
    </source>
</evidence>
<dbReference type="PANTHER" id="PTHR30193">
    <property type="entry name" value="ABC TRANSPORTER PERMEASE PROTEIN"/>
    <property type="match status" value="1"/>
</dbReference>
<gene>
    <name evidence="9" type="ORF">EHF33_18275</name>
</gene>
<protein>
    <submittedName>
        <fullName evidence="9">Sugar ABC transporter permease</fullName>
    </submittedName>
</protein>
<geneLocation type="plasmid" evidence="9 10">
    <name>unnamed2</name>
</geneLocation>
<keyword evidence="10" id="KW-1185">Reference proteome</keyword>
<evidence type="ECO:0000256" key="4">
    <source>
        <dbReference type="ARBA" id="ARBA00022692"/>
    </source>
</evidence>
<keyword evidence="5 7" id="KW-1133">Transmembrane helix</keyword>
<keyword evidence="4 7" id="KW-0812">Transmembrane</keyword>
<dbReference type="SUPFAM" id="SSF161098">
    <property type="entry name" value="MetI-like"/>
    <property type="match status" value="1"/>
</dbReference>
<dbReference type="EMBL" id="CP034186">
    <property type="protein sequence ID" value="AZI44864.1"/>
    <property type="molecule type" value="Genomic_DNA"/>
</dbReference>
<feature type="transmembrane region" description="Helical" evidence="7">
    <location>
        <begin position="321"/>
        <end position="341"/>
    </location>
</feature>
<dbReference type="GO" id="GO:0005886">
    <property type="term" value="C:plasma membrane"/>
    <property type="evidence" value="ECO:0007669"/>
    <property type="project" value="UniProtKB-SubCell"/>
</dbReference>
<name>A0A3G8YQK1_9DEIO</name>
<feature type="domain" description="ABC transmembrane type-1" evidence="8">
    <location>
        <begin position="117"/>
        <end position="342"/>
    </location>
</feature>
<keyword evidence="6 7" id="KW-0472">Membrane</keyword>